<keyword evidence="2" id="KW-0812">Transmembrane</keyword>
<dbReference type="InterPro" id="IPR011623">
    <property type="entry name" value="7TMR_DISM_rcpt_extracell_dom1"/>
</dbReference>
<dbReference type="InterPro" id="IPR052016">
    <property type="entry name" value="Bact_Sigma-Reg"/>
</dbReference>
<dbReference type="Pfam" id="PF07695">
    <property type="entry name" value="7TMR-DISM_7TM"/>
    <property type="match status" value="1"/>
</dbReference>
<feature type="transmembrane region" description="Helical" evidence="2">
    <location>
        <begin position="361"/>
        <end position="381"/>
    </location>
</feature>
<organism evidence="5 6">
    <name type="scientific">Thermoflexibacter ruber</name>
    <dbReference type="NCBI Taxonomy" id="1003"/>
    <lineage>
        <taxon>Bacteria</taxon>
        <taxon>Pseudomonadati</taxon>
        <taxon>Bacteroidota</taxon>
        <taxon>Cytophagia</taxon>
        <taxon>Cytophagales</taxon>
        <taxon>Thermoflexibacteraceae</taxon>
        <taxon>Thermoflexibacter</taxon>
    </lineage>
</organism>
<feature type="domain" description="PPM-type phosphatase" evidence="3">
    <location>
        <begin position="526"/>
        <end position="725"/>
    </location>
</feature>
<dbReference type="SUPFAM" id="SSF49785">
    <property type="entry name" value="Galactose-binding domain-like"/>
    <property type="match status" value="1"/>
</dbReference>
<feature type="domain" description="7TM-DISM receptor extracellular" evidence="4">
    <location>
        <begin position="210"/>
        <end position="407"/>
    </location>
</feature>
<feature type="transmembrane region" description="Helical" evidence="2">
    <location>
        <begin position="303"/>
        <end position="326"/>
    </location>
</feature>
<dbReference type="InterPro" id="IPR008979">
    <property type="entry name" value="Galactose-bd-like_sf"/>
</dbReference>
<dbReference type="GO" id="GO:0016791">
    <property type="term" value="F:phosphatase activity"/>
    <property type="evidence" value="ECO:0007669"/>
    <property type="project" value="TreeGrafter"/>
</dbReference>
<dbReference type="Proteomes" id="UP000199513">
    <property type="component" value="Unassembled WGS sequence"/>
</dbReference>
<dbReference type="STRING" id="1003.SAMN04488541_103226"/>
<dbReference type="PANTHER" id="PTHR43156">
    <property type="entry name" value="STAGE II SPORULATION PROTEIN E-RELATED"/>
    <property type="match status" value="1"/>
</dbReference>
<dbReference type="InterPro" id="IPR001932">
    <property type="entry name" value="PPM-type_phosphatase-like_dom"/>
</dbReference>
<feature type="transmembrane region" description="Helical" evidence="2">
    <location>
        <begin position="387"/>
        <end position="406"/>
    </location>
</feature>
<keyword evidence="1" id="KW-0378">Hydrolase</keyword>
<feature type="transmembrane region" description="Helical" evidence="2">
    <location>
        <begin position="332"/>
        <end position="354"/>
    </location>
</feature>
<dbReference type="PANTHER" id="PTHR43156:SF9">
    <property type="entry name" value="HAMP DOMAIN-CONTAINING PROTEIN"/>
    <property type="match status" value="1"/>
</dbReference>
<keyword evidence="2" id="KW-0472">Membrane</keyword>
<protein>
    <submittedName>
        <fullName evidence="5">Serine phosphatase RsbU, regulator of sigma subunit</fullName>
    </submittedName>
</protein>
<reference evidence="5 6" key="1">
    <citation type="submission" date="2016-10" db="EMBL/GenBank/DDBJ databases">
        <authorList>
            <person name="de Groot N.N."/>
        </authorList>
    </citation>
    <scope>NUCLEOTIDE SEQUENCE [LARGE SCALE GENOMIC DNA]</scope>
    <source>
        <strain>GEY</strain>
        <strain evidence="6">DSM 9560</strain>
    </source>
</reference>
<evidence type="ECO:0000313" key="5">
    <source>
        <dbReference type="EMBL" id="SFF41433.1"/>
    </source>
</evidence>
<dbReference type="PROSITE" id="PS51257">
    <property type="entry name" value="PROKAR_LIPOPROTEIN"/>
    <property type="match status" value="1"/>
</dbReference>
<dbReference type="InterPro" id="IPR036457">
    <property type="entry name" value="PPM-type-like_dom_sf"/>
</dbReference>
<feature type="transmembrane region" description="Helical" evidence="2">
    <location>
        <begin position="239"/>
        <end position="256"/>
    </location>
</feature>
<feature type="transmembrane region" description="Helical" evidence="2">
    <location>
        <begin position="209"/>
        <end position="232"/>
    </location>
</feature>
<evidence type="ECO:0000256" key="1">
    <source>
        <dbReference type="ARBA" id="ARBA00022801"/>
    </source>
</evidence>
<dbReference type="AlphaFoldDB" id="A0A1I2IIE6"/>
<dbReference type="Pfam" id="PF07228">
    <property type="entry name" value="SpoIIE"/>
    <property type="match status" value="1"/>
</dbReference>
<evidence type="ECO:0000259" key="4">
    <source>
        <dbReference type="Pfam" id="PF07695"/>
    </source>
</evidence>
<dbReference type="Gene3D" id="2.60.120.260">
    <property type="entry name" value="Galactose-binding domain-like"/>
    <property type="match status" value="1"/>
</dbReference>
<proteinExistence type="predicted"/>
<keyword evidence="2" id="KW-1133">Transmembrane helix</keyword>
<evidence type="ECO:0000259" key="3">
    <source>
        <dbReference type="Pfam" id="PF07228"/>
    </source>
</evidence>
<feature type="transmembrane region" description="Helical" evidence="2">
    <location>
        <begin position="276"/>
        <end position="296"/>
    </location>
</feature>
<evidence type="ECO:0000313" key="6">
    <source>
        <dbReference type="Proteomes" id="UP000199513"/>
    </source>
</evidence>
<dbReference type="EMBL" id="FONY01000032">
    <property type="protein sequence ID" value="SFF41433.1"/>
    <property type="molecule type" value="Genomic_DNA"/>
</dbReference>
<evidence type="ECO:0000256" key="2">
    <source>
        <dbReference type="SAM" id="Phobius"/>
    </source>
</evidence>
<dbReference type="Gene3D" id="3.60.40.10">
    <property type="entry name" value="PPM-type phosphatase domain"/>
    <property type="match status" value="1"/>
</dbReference>
<sequence length="727" mass="83709">MLFFLYKSIFFRYLIYLLTTTLFFACSAKKKETTRAEKGVIDFSKSNFETHSAIALNGEWEFYWKQYLIGKDFEQASPSYVEVPNSWDSYKTISGEVPTTEGYTTYRLRVKIPSVFRGNELLALKLEFITTNYALFIDNKPMNQPKKLGTSPETTDGHYDPEIYFFIPQKDTVEIVFFVANYAYRLGGLTQTISLGKAQPISTERERTILINFFSIGVLVIMGLAHLILFFFRRRTWAILYFASYCFIIALRAFFTDDYYFTDIFPNADFEVGNKLSYLTFSIGMPMFAMFVKSLYSEDFSSYVIKVLLFFSAIFSLLVLFTRGIVYSNYLIYYQLIAFLLILYALYFTIRILIKRREGSVIFAFGMATIIVAATNDILVANVVIDSINLMPIGSFIFIFSHTLLLSKNLASAYKKEETFSKELLQTNQMLEAKVKERTSSLQDIQTKLFENLEELKSKINTVNVQNKEIKAQNLYITSSINYAKTIQYNILSDFKVIQSHFPDSFLVFKPKDIVSGDFYYFNQKGDKIFLAAVDCTGHGVPGAFMSLIGYKILNEIIDVQQVFTPSEILRNLHLGIKEIFNQEANTHRNGMDIALVMLDKGNSTLTFAGAKAPLVYIKNGKMNMIEGENFYIGGNSSKSEVNFSQSTIFFSANDQFSFYLFSDGYQDQFGGEENKKLMKKHFRELLFQLKDFPMKEQGNLLQEWHEAWKGNLAQTDDILVMGFRLY</sequence>
<keyword evidence="6" id="KW-1185">Reference proteome</keyword>
<accession>A0A1I2IIE6</accession>
<name>A0A1I2IIE6_9BACT</name>
<gene>
    <name evidence="5" type="ORF">SAMN04488541_103226</name>
</gene>